<dbReference type="AlphaFoldDB" id="A0A5J4S262"/>
<dbReference type="GO" id="GO:0008374">
    <property type="term" value="F:O-acyltransferase activity"/>
    <property type="evidence" value="ECO:0007669"/>
    <property type="project" value="TreeGrafter"/>
</dbReference>
<evidence type="ECO:0000313" key="1">
    <source>
        <dbReference type="EMBL" id="KAA6340154.1"/>
    </source>
</evidence>
<comment type="caution">
    <text evidence="1">The sequence shown here is derived from an EMBL/GenBank/DDBJ whole genome shotgun (WGS) entry which is preliminary data.</text>
</comment>
<proteinExistence type="predicted"/>
<dbReference type="Pfam" id="PF00132">
    <property type="entry name" value="Hexapep"/>
    <property type="match status" value="1"/>
</dbReference>
<organism evidence="1">
    <name type="scientific">termite gut metagenome</name>
    <dbReference type="NCBI Taxonomy" id="433724"/>
    <lineage>
        <taxon>unclassified sequences</taxon>
        <taxon>metagenomes</taxon>
        <taxon>organismal metagenomes</taxon>
    </lineage>
</organism>
<dbReference type="EMBL" id="SNRY01000480">
    <property type="protein sequence ID" value="KAA6340154.1"/>
    <property type="molecule type" value="Genomic_DNA"/>
</dbReference>
<dbReference type="Gene3D" id="2.160.10.10">
    <property type="entry name" value="Hexapeptide repeat proteins"/>
    <property type="match status" value="2"/>
</dbReference>
<keyword evidence="1" id="KW-0012">Acyltransferase</keyword>
<dbReference type="InterPro" id="IPR011004">
    <property type="entry name" value="Trimer_LpxA-like_sf"/>
</dbReference>
<dbReference type="PANTHER" id="PTHR23416">
    <property type="entry name" value="SIALIC ACID SYNTHASE-RELATED"/>
    <property type="match status" value="1"/>
</dbReference>
<dbReference type="InterPro" id="IPR051159">
    <property type="entry name" value="Hexapeptide_acetyltransf"/>
</dbReference>
<dbReference type="CDD" id="cd04647">
    <property type="entry name" value="LbH_MAT_like"/>
    <property type="match status" value="1"/>
</dbReference>
<protein>
    <submittedName>
        <fullName evidence="1">Putative acetyltransferase</fullName>
        <ecNumber evidence="1">2.3.1.-</ecNumber>
    </submittedName>
</protein>
<accession>A0A5J4S262</accession>
<dbReference type="EC" id="2.3.1.-" evidence="1"/>
<dbReference type="SUPFAM" id="SSF51161">
    <property type="entry name" value="Trimeric LpxA-like enzymes"/>
    <property type="match status" value="1"/>
</dbReference>
<dbReference type="GO" id="GO:0005829">
    <property type="term" value="C:cytosol"/>
    <property type="evidence" value="ECO:0007669"/>
    <property type="project" value="TreeGrafter"/>
</dbReference>
<reference evidence="1" key="1">
    <citation type="submission" date="2019-03" db="EMBL/GenBank/DDBJ databases">
        <title>Single cell metagenomics reveals metabolic interactions within the superorganism composed of flagellate Streblomastix strix and complex community of Bacteroidetes bacteria on its surface.</title>
        <authorList>
            <person name="Treitli S.C."/>
            <person name="Kolisko M."/>
            <person name="Husnik F."/>
            <person name="Keeling P."/>
            <person name="Hampl V."/>
        </authorList>
    </citation>
    <scope>NUCLEOTIDE SEQUENCE</scope>
    <source>
        <strain evidence="1">STM</strain>
    </source>
</reference>
<dbReference type="InterPro" id="IPR001451">
    <property type="entry name" value="Hexapep"/>
</dbReference>
<keyword evidence="1" id="KW-0808">Transferase</keyword>
<gene>
    <name evidence="1" type="ORF">EZS27_011951</name>
</gene>
<name>A0A5J4S262_9ZZZZ</name>
<dbReference type="PANTHER" id="PTHR23416:SF78">
    <property type="entry name" value="LIPOPOLYSACCHARIDE BIOSYNTHESIS O-ACETYL TRANSFERASE WBBJ-RELATED"/>
    <property type="match status" value="1"/>
</dbReference>
<sequence length="187" mass="20774">MYKKEAYRIINKIIYLVLCHMRRFINNINPNITIGKNTIIEANVSFHTIYGGKIRIGKNCEIRRGCQFLTYGGDIFIGNNSSVNPYTIVYGQGDIKVGNYVRIAAHCILIPSNHIFSDINIPICMQGLINKGIIIEDDVWIGCGVRILDGVTIEKGCVIGAGSVVTHSTVPYSVYVGIPAKKIKDRK</sequence>